<dbReference type="STRING" id="226910.UCMB321_5444"/>
<dbReference type="EMBL" id="JXDG01000070">
    <property type="protein sequence ID" value="KIH80719.1"/>
    <property type="molecule type" value="Genomic_DNA"/>
</dbReference>
<sequence>MFEFDHAGVPLTRNATLVLQVNSRLQEKRFNPNILRSLRFS</sequence>
<keyword evidence="2" id="KW-1185">Reference proteome</keyword>
<protein>
    <submittedName>
        <fullName evidence="1">Uncharacterized protein</fullName>
    </submittedName>
</protein>
<comment type="caution">
    <text evidence="1">The sequence shown here is derived from an EMBL/GenBank/DDBJ whole genome shotgun (WGS) entry which is preliminary data.</text>
</comment>
<evidence type="ECO:0000313" key="2">
    <source>
        <dbReference type="Proteomes" id="UP000031535"/>
    </source>
</evidence>
<accession>A0A0C2E4K5</accession>
<reference evidence="1 2" key="1">
    <citation type="submission" date="2015-01" db="EMBL/GenBank/DDBJ databases">
        <title>Complete genome of Pseudomonas batumici UCM B-321 producer of the batumin antibiotic with strong antistaphilococcal and potential anticancer activity.</title>
        <authorList>
            <person name="Klochko V.V."/>
            <person name="Zelena L.B."/>
            <person name="Elena K.A."/>
            <person name="Reva O.N."/>
        </authorList>
    </citation>
    <scope>NUCLEOTIDE SEQUENCE [LARGE SCALE GENOMIC DNA]</scope>
    <source>
        <strain evidence="1 2">UCM B-321</strain>
    </source>
</reference>
<proteinExistence type="predicted"/>
<dbReference type="Proteomes" id="UP000031535">
    <property type="component" value="Unassembled WGS sequence"/>
</dbReference>
<evidence type="ECO:0000313" key="1">
    <source>
        <dbReference type="EMBL" id="KIH80719.1"/>
    </source>
</evidence>
<gene>
    <name evidence="1" type="ORF">UCMB321_5444</name>
</gene>
<name>A0A0C2E4K5_9PSED</name>
<organism evidence="1 2">
    <name type="scientific">Pseudomonas batumici</name>
    <dbReference type="NCBI Taxonomy" id="226910"/>
    <lineage>
        <taxon>Bacteria</taxon>
        <taxon>Pseudomonadati</taxon>
        <taxon>Pseudomonadota</taxon>
        <taxon>Gammaproteobacteria</taxon>
        <taxon>Pseudomonadales</taxon>
        <taxon>Pseudomonadaceae</taxon>
        <taxon>Pseudomonas</taxon>
    </lineage>
</organism>
<dbReference type="AlphaFoldDB" id="A0A0C2E4K5"/>